<evidence type="ECO:0000256" key="1">
    <source>
        <dbReference type="ARBA" id="ARBA00010641"/>
    </source>
</evidence>
<dbReference type="GO" id="GO:0003677">
    <property type="term" value="F:DNA binding"/>
    <property type="evidence" value="ECO:0007669"/>
    <property type="project" value="InterPro"/>
</dbReference>
<dbReference type="InterPro" id="IPR014284">
    <property type="entry name" value="RNA_pol_sigma-70_dom"/>
</dbReference>
<name>A0A5C6EQJ7_9BACT</name>
<comment type="similarity">
    <text evidence="1">Belongs to the sigma-70 factor family. ECF subfamily.</text>
</comment>
<evidence type="ECO:0000313" key="8">
    <source>
        <dbReference type="Proteomes" id="UP000318288"/>
    </source>
</evidence>
<evidence type="ECO:0000259" key="5">
    <source>
        <dbReference type="Pfam" id="PF04542"/>
    </source>
</evidence>
<reference evidence="7 8" key="1">
    <citation type="submission" date="2019-02" db="EMBL/GenBank/DDBJ databases">
        <title>Deep-cultivation of Planctomycetes and their phenomic and genomic characterization uncovers novel biology.</title>
        <authorList>
            <person name="Wiegand S."/>
            <person name="Jogler M."/>
            <person name="Boedeker C."/>
            <person name="Pinto D."/>
            <person name="Vollmers J."/>
            <person name="Rivas-Marin E."/>
            <person name="Kohn T."/>
            <person name="Peeters S.H."/>
            <person name="Heuer A."/>
            <person name="Rast P."/>
            <person name="Oberbeckmann S."/>
            <person name="Bunk B."/>
            <person name="Jeske O."/>
            <person name="Meyerdierks A."/>
            <person name="Storesund J.E."/>
            <person name="Kallscheuer N."/>
            <person name="Luecker S."/>
            <person name="Lage O.M."/>
            <person name="Pohl T."/>
            <person name="Merkel B.J."/>
            <person name="Hornburger P."/>
            <person name="Mueller R.-W."/>
            <person name="Bruemmer F."/>
            <person name="Labrenz M."/>
            <person name="Spormann A.M."/>
            <person name="Op Den Camp H."/>
            <person name="Overmann J."/>
            <person name="Amann R."/>
            <person name="Jetten M.S.M."/>
            <person name="Mascher T."/>
            <person name="Medema M.H."/>
            <person name="Devos D.P."/>
            <person name="Kaster A.-K."/>
            <person name="Ovreas L."/>
            <person name="Rohde M."/>
            <person name="Galperin M.Y."/>
            <person name="Jogler C."/>
        </authorList>
    </citation>
    <scope>NUCLEOTIDE SEQUENCE [LARGE SCALE GENOMIC DNA]</scope>
    <source>
        <strain evidence="7 8">Poly51</strain>
    </source>
</reference>
<dbReference type="AlphaFoldDB" id="A0A5C6EQJ7"/>
<proteinExistence type="inferred from homology"/>
<dbReference type="InterPro" id="IPR013324">
    <property type="entry name" value="RNA_pol_sigma_r3/r4-like"/>
</dbReference>
<evidence type="ECO:0000313" key="7">
    <source>
        <dbReference type="EMBL" id="TWU50644.1"/>
    </source>
</evidence>
<gene>
    <name evidence="7" type="primary">sigW_10</name>
    <name evidence="7" type="ORF">Poly51_39370</name>
</gene>
<keyword evidence="2" id="KW-0805">Transcription regulation</keyword>
<dbReference type="CDD" id="cd06171">
    <property type="entry name" value="Sigma70_r4"/>
    <property type="match status" value="1"/>
</dbReference>
<sequence>MVYLRSLVRDESAVDDLFQEAMIVAWRRLDECDLDQPFGPWLRGIASRLVLAHYRKQKTAPVMLHEAVLQVVDRHFENINLLAGDTWDDKVAALRECIDALPELQKSVIGGRYFDGLSAAEVADRFELTLEACKKRLQRGRTMLAECLKTKGVLSASEAAS</sequence>
<dbReference type="Proteomes" id="UP000318288">
    <property type="component" value="Unassembled WGS sequence"/>
</dbReference>
<dbReference type="Pfam" id="PF04542">
    <property type="entry name" value="Sigma70_r2"/>
    <property type="match status" value="1"/>
</dbReference>
<organism evidence="7 8">
    <name type="scientific">Rubripirellula tenax</name>
    <dbReference type="NCBI Taxonomy" id="2528015"/>
    <lineage>
        <taxon>Bacteria</taxon>
        <taxon>Pseudomonadati</taxon>
        <taxon>Planctomycetota</taxon>
        <taxon>Planctomycetia</taxon>
        <taxon>Pirellulales</taxon>
        <taxon>Pirellulaceae</taxon>
        <taxon>Rubripirellula</taxon>
    </lineage>
</organism>
<dbReference type="PANTHER" id="PTHR43133">
    <property type="entry name" value="RNA POLYMERASE ECF-TYPE SIGMA FACTO"/>
    <property type="match status" value="1"/>
</dbReference>
<dbReference type="GO" id="GO:0006352">
    <property type="term" value="P:DNA-templated transcription initiation"/>
    <property type="evidence" value="ECO:0007669"/>
    <property type="project" value="InterPro"/>
</dbReference>
<evidence type="ECO:0000256" key="4">
    <source>
        <dbReference type="ARBA" id="ARBA00023163"/>
    </source>
</evidence>
<dbReference type="InterPro" id="IPR013325">
    <property type="entry name" value="RNA_pol_sigma_r2"/>
</dbReference>
<dbReference type="GO" id="GO:0016987">
    <property type="term" value="F:sigma factor activity"/>
    <property type="evidence" value="ECO:0007669"/>
    <property type="project" value="UniProtKB-KW"/>
</dbReference>
<dbReference type="InterPro" id="IPR013249">
    <property type="entry name" value="RNA_pol_sigma70_r4_t2"/>
</dbReference>
<comment type="caution">
    <text evidence="7">The sequence shown here is derived from an EMBL/GenBank/DDBJ whole genome shotgun (WGS) entry which is preliminary data.</text>
</comment>
<evidence type="ECO:0000256" key="2">
    <source>
        <dbReference type="ARBA" id="ARBA00023015"/>
    </source>
</evidence>
<dbReference type="Gene3D" id="1.10.1740.10">
    <property type="match status" value="1"/>
</dbReference>
<dbReference type="NCBIfam" id="TIGR02937">
    <property type="entry name" value="sigma70-ECF"/>
    <property type="match status" value="1"/>
</dbReference>
<dbReference type="InterPro" id="IPR007627">
    <property type="entry name" value="RNA_pol_sigma70_r2"/>
</dbReference>
<dbReference type="EMBL" id="SJPW01000005">
    <property type="protein sequence ID" value="TWU50644.1"/>
    <property type="molecule type" value="Genomic_DNA"/>
</dbReference>
<keyword evidence="8" id="KW-1185">Reference proteome</keyword>
<feature type="domain" description="RNA polymerase sigma factor 70 region 4 type 2" evidence="6">
    <location>
        <begin position="93"/>
        <end position="144"/>
    </location>
</feature>
<dbReference type="Pfam" id="PF08281">
    <property type="entry name" value="Sigma70_r4_2"/>
    <property type="match status" value="1"/>
</dbReference>
<evidence type="ECO:0000256" key="3">
    <source>
        <dbReference type="ARBA" id="ARBA00023082"/>
    </source>
</evidence>
<keyword evidence="3" id="KW-0731">Sigma factor</keyword>
<keyword evidence="4" id="KW-0804">Transcription</keyword>
<dbReference type="InterPro" id="IPR036388">
    <property type="entry name" value="WH-like_DNA-bd_sf"/>
</dbReference>
<protein>
    <submittedName>
        <fullName evidence="7">ECF RNA polymerase sigma factor SigW</fullName>
    </submittedName>
</protein>
<accession>A0A5C6EQJ7</accession>
<feature type="domain" description="RNA polymerase sigma-70 region 2" evidence="5">
    <location>
        <begin position="3"/>
        <end position="58"/>
    </location>
</feature>
<dbReference type="InterPro" id="IPR039425">
    <property type="entry name" value="RNA_pol_sigma-70-like"/>
</dbReference>
<dbReference type="SUPFAM" id="SSF88659">
    <property type="entry name" value="Sigma3 and sigma4 domains of RNA polymerase sigma factors"/>
    <property type="match status" value="1"/>
</dbReference>
<dbReference type="PANTHER" id="PTHR43133:SF51">
    <property type="entry name" value="RNA POLYMERASE SIGMA FACTOR"/>
    <property type="match status" value="1"/>
</dbReference>
<dbReference type="Gene3D" id="1.10.10.10">
    <property type="entry name" value="Winged helix-like DNA-binding domain superfamily/Winged helix DNA-binding domain"/>
    <property type="match status" value="1"/>
</dbReference>
<dbReference type="SUPFAM" id="SSF88946">
    <property type="entry name" value="Sigma2 domain of RNA polymerase sigma factors"/>
    <property type="match status" value="1"/>
</dbReference>
<evidence type="ECO:0000259" key="6">
    <source>
        <dbReference type="Pfam" id="PF08281"/>
    </source>
</evidence>